<gene>
    <name evidence="2" type="ORF">GCM10023149_24330</name>
</gene>
<dbReference type="EMBL" id="BAABFT010000005">
    <property type="protein sequence ID" value="GAA4323405.1"/>
    <property type="molecule type" value="Genomic_DNA"/>
</dbReference>
<dbReference type="RefSeq" id="WP_345211352.1">
    <property type="nucleotide sequence ID" value="NZ_BAABFT010000005.1"/>
</dbReference>
<keyword evidence="3" id="KW-1185">Reference proteome</keyword>
<dbReference type="InterPro" id="IPR032710">
    <property type="entry name" value="NTF2-like_dom_sf"/>
</dbReference>
<dbReference type="Proteomes" id="UP001500582">
    <property type="component" value="Unassembled WGS sequence"/>
</dbReference>
<dbReference type="InterPro" id="IPR037401">
    <property type="entry name" value="SnoaL-like"/>
</dbReference>
<proteinExistence type="predicted"/>
<dbReference type="SUPFAM" id="SSF54427">
    <property type="entry name" value="NTF2-like"/>
    <property type="match status" value="1"/>
</dbReference>
<dbReference type="Gene3D" id="3.10.450.50">
    <property type="match status" value="1"/>
</dbReference>
<evidence type="ECO:0000313" key="2">
    <source>
        <dbReference type="EMBL" id="GAA4323405.1"/>
    </source>
</evidence>
<protein>
    <recommendedName>
        <fullName evidence="1">SnoaL-like domain-containing protein</fullName>
    </recommendedName>
</protein>
<accession>A0ABP8GFD7</accession>
<name>A0ABP8GFD7_9SPHI</name>
<feature type="domain" description="SnoaL-like" evidence="1">
    <location>
        <begin position="10"/>
        <end position="139"/>
    </location>
</feature>
<comment type="caution">
    <text evidence="2">The sequence shown here is derived from an EMBL/GenBank/DDBJ whole genome shotgun (WGS) entry which is preliminary data.</text>
</comment>
<organism evidence="2 3">
    <name type="scientific">Mucilaginibacter gynuensis</name>
    <dbReference type="NCBI Taxonomy" id="1302236"/>
    <lineage>
        <taxon>Bacteria</taxon>
        <taxon>Pseudomonadati</taxon>
        <taxon>Bacteroidota</taxon>
        <taxon>Sphingobacteriia</taxon>
        <taxon>Sphingobacteriales</taxon>
        <taxon>Sphingobacteriaceae</taxon>
        <taxon>Mucilaginibacter</taxon>
    </lineage>
</organism>
<evidence type="ECO:0000313" key="3">
    <source>
        <dbReference type="Proteomes" id="UP001500582"/>
    </source>
</evidence>
<sequence>MENQIINFQETADKFAVVETLHRFAAGIDLRDSELLASAFAEDAVSDFRPAGKKAGFEYPVLEGRETIVAALASSLAKIDTTHSVSNQRVVISGDKAVMDALVEAQHLPSNDHSRHYLMKNRYDVELIRQDNVWVIQRVTIDNVWRSGDSSVLTDI</sequence>
<reference evidence="3" key="1">
    <citation type="journal article" date="2019" name="Int. J. Syst. Evol. Microbiol.">
        <title>The Global Catalogue of Microorganisms (GCM) 10K type strain sequencing project: providing services to taxonomists for standard genome sequencing and annotation.</title>
        <authorList>
            <consortium name="The Broad Institute Genomics Platform"/>
            <consortium name="The Broad Institute Genome Sequencing Center for Infectious Disease"/>
            <person name="Wu L."/>
            <person name="Ma J."/>
        </authorList>
    </citation>
    <scope>NUCLEOTIDE SEQUENCE [LARGE SCALE GENOMIC DNA]</scope>
    <source>
        <strain evidence="3">JCM 17705</strain>
    </source>
</reference>
<evidence type="ECO:0000259" key="1">
    <source>
        <dbReference type="Pfam" id="PF13577"/>
    </source>
</evidence>
<dbReference type="Pfam" id="PF13577">
    <property type="entry name" value="SnoaL_4"/>
    <property type="match status" value="1"/>
</dbReference>